<dbReference type="EMBL" id="KZ613973">
    <property type="protein sequence ID" value="PMD29539.1"/>
    <property type="molecule type" value="Genomic_DNA"/>
</dbReference>
<reference evidence="1 2" key="1">
    <citation type="submission" date="2016-04" db="EMBL/GenBank/DDBJ databases">
        <title>A degradative enzymes factory behind the ericoid mycorrhizal symbiosis.</title>
        <authorList>
            <consortium name="DOE Joint Genome Institute"/>
            <person name="Martino E."/>
            <person name="Morin E."/>
            <person name="Grelet G."/>
            <person name="Kuo A."/>
            <person name="Kohler A."/>
            <person name="Daghino S."/>
            <person name="Barry K."/>
            <person name="Choi C."/>
            <person name="Cichocki N."/>
            <person name="Clum A."/>
            <person name="Copeland A."/>
            <person name="Hainaut M."/>
            <person name="Haridas S."/>
            <person name="Labutti K."/>
            <person name="Lindquist E."/>
            <person name="Lipzen A."/>
            <person name="Khouja H.-R."/>
            <person name="Murat C."/>
            <person name="Ohm R."/>
            <person name="Olson A."/>
            <person name="Spatafora J."/>
            <person name="Veneault-Fourrey C."/>
            <person name="Henrissat B."/>
            <person name="Grigoriev I."/>
            <person name="Martin F."/>
            <person name="Perotto S."/>
        </authorList>
    </citation>
    <scope>NUCLEOTIDE SEQUENCE [LARGE SCALE GENOMIC DNA]</scope>
    <source>
        <strain evidence="1 2">F</strain>
    </source>
</reference>
<organism evidence="1 2">
    <name type="scientific">Hyaloscypha variabilis (strain UAMH 11265 / GT02V1 / F)</name>
    <name type="common">Meliniomyces variabilis</name>
    <dbReference type="NCBI Taxonomy" id="1149755"/>
    <lineage>
        <taxon>Eukaryota</taxon>
        <taxon>Fungi</taxon>
        <taxon>Dikarya</taxon>
        <taxon>Ascomycota</taxon>
        <taxon>Pezizomycotina</taxon>
        <taxon>Leotiomycetes</taxon>
        <taxon>Helotiales</taxon>
        <taxon>Hyaloscyphaceae</taxon>
        <taxon>Hyaloscypha</taxon>
        <taxon>Hyaloscypha variabilis</taxon>
    </lineage>
</organism>
<dbReference type="AlphaFoldDB" id="A0A2J6QTF4"/>
<sequence length="201" mass="21234">MLDQFIISGPPSPSGALPDWTRQLWTGEQLPVSHLSWAVLISKSFPPAILAKSGSTNPANIPHPPALNQATLLPQLPSRSILGIKLIPRSAQPDATILVTNNQQTDDASVWLTECATAKIVNKSNIQVAGMDASGNGTGSSQPQVRGVCKITLTEVYLMGDGARQKVVTDGELRTGPGQHEVPLLAFKRDGGDMDLNGVAV</sequence>
<gene>
    <name evidence="1" type="ORF">L207DRAFT_593341</name>
</gene>
<evidence type="ECO:0000313" key="2">
    <source>
        <dbReference type="Proteomes" id="UP000235786"/>
    </source>
</evidence>
<proteinExistence type="predicted"/>
<keyword evidence="2" id="KW-1185">Reference proteome</keyword>
<name>A0A2J6QTF4_HYAVF</name>
<protein>
    <submittedName>
        <fullName evidence="1">Uncharacterized protein</fullName>
    </submittedName>
</protein>
<evidence type="ECO:0000313" key="1">
    <source>
        <dbReference type="EMBL" id="PMD29539.1"/>
    </source>
</evidence>
<accession>A0A2J6QTF4</accession>
<dbReference type="Proteomes" id="UP000235786">
    <property type="component" value="Unassembled WGS sequence"/>
</dbReference>